<dbReference type="Pfam" id="PF01826">
    <property type="entry name" value="TIL"/>
    <property type="match status" value="1"/>
</dbReference>
<dbReference type="WBParaSite" id="ACOC_0001211501-mRNA-1">
    <property type="protein sequence ID" value="ACOC_0001211501-mRNA-1"/>
    <property type="gene ID" value="ACOC_0001211501"/>
</dbReference>
<reference evidence="8" key="1">
    <citation type="submission" date="2017-02" db="UniProtKB">
        <authorList>
            <consortium name="WormBaseParasite"/>
        </authorList>
    </citation>
    <scope>IDENTIFICATION</scope>
</reference>
<keyword evidence="2" id="KW-0722">Serine protease inhibitor</keyword>
<dbReference type="InterPro" id="IPR002919">
    <property type="entry name" value="TIL_dom"/>
</dbReference>
<evidence type="ECO:0000313" key="7">
    <source>
        <dbReference type="Proteomes" id="UP000267027"/>
    </source>
</evidence>
<keyword evidence="7" id="KW-1185">Reference proteome</keyword>
<dbReference type="Gene3D" id="2.10.25.10">
    <property type="entry name" value="Laminin"/>
    <property type="match status" value="1"/>
</dbReference>
<keyword evidence="1" id="KW-0646">Protease inhibitor</keyword>
<gene>
    <name evidence="6" type="ORF">ACOC_LOCUS12116</name>
</gene>
<sequence length="150" mass="16494">MSTIKFVKLLLLFTSCYLSKNLLGQRQCAKNEEFSECGSSCKPSCRNPTPSACTLQCVIGCQCKRGFIRNDYNECVANCNSSIKVNTGNNKLCPLSLLLKLFCTADCIPNVCQCKHGLFRNFENKCVADCNSGQILSSPCKHINSTSVTK</sequence>
<dbReference type="AlphaFoldDB" id="A0A0R3PZT5"/>
<dbReference type="InterPro" id="IPR036084">
    <property type="entry name" value="Ser_inhib-like_sf"/>
</dbReference>
<keyword evidence="3" id="KW-1015">Disulfide bond</keyword>
<dbReference type="InterPro" id="IPR051368">
    <property type="entry name" value="SerProtInhib-TIL_Domain"/>
</dbReference>
<organism evidence="8">
    <name type="scientific">Angiostrongylus costaricensis</name>
    <name type="common">Nematode worm</name>
    <dbReference type="NCBI Taxonomy" id="334426"/>
    <lineage>
        <taxon>Eukaryota</taxon>
        <taxon>Metazoa</taxon>
        <taxon>Ecdysozoa</taxon>
        <taxon>Nematoda</taxon>
        <taxon>Chromadorea</taxon>
        <taxon>Rhabditida</taxon>
        <taxon>Rhabditina</taxon>
        <taxon>Rhabditomorpha</taxon>
        <taxon>Strongyloidea</taxon>
        <taxon>Metastrongylidae</taxon>
        <taxon>Angiostrongylus</taxon>
    </lineage>
</organism>
<name>A0A0R3PZT5_ANGCS</name>
<evidence type="ECO:0000313" key="6">
    <source>
        <dbReference type="EMBL" id="VDM63701.1"/>
    </source>
</evidence>
<dbReference type="PANTHER" id="PTHR23259">
    <property type="entry name" value="RIDDLE"/>
    <property type="match status" value="1"/>
</dbReference>
<dbReference type="SUPFAM" id="SSF57567">
    <property type="entry name" value="Serine protease inhibitors"/>
    <property type="match status" value="1"/>
</dbReference>
<feature type="chain" id="PRO_5043130474" evidence="4">
    <location>
        <begin position="20"/>
        <end position="150"/>
    </location>
</feature>
<reference evidence="6 7" key="2">
    <citation type="submission" date="2018-11" db="EMBL/GenBank/DDBJ databases">
        <authorList>
            <consortium name="Pathogen Informatics"/>
        </authorList>
    </citation>
    <scope>NUCLEOTIDE SEQUENCE [LARGE SCALE GENOMIC DNA]</scope>
    <source>
        <strain evidence="6 7">Costa Rica</strain>
    </source>
</reference>
<evidence type="ECO:0000313" key="8">
    <source>
        <dbReference type="WBParaSite" id="ACOC_0001211501-mRNA-1"/>
    </source>
</evidence>
<protein>
    <submittedName>
        <fullName evidence="8">TIL domain-containing protein</fullName>
    </submittedName>
</protein>
<proteinExistence type="predicted"/>
<dbReference type="CDD" id="cd19941">
    <property type="entry name" value="TIL"/>
    <property type="match status" value="1"/>
</dbReference>
<dbReference type="PANTHER" id="PTHR23259:SF70">
    <property type="entry name" value="ACCESSORY GLAND PROTEIN ACP62F-RELATED"/>
    <property type="match status" value="1"/>
</dbReference>
<evidence type="ECO:0000256" key="2">
    <source>
        <dbReference type="ARBA" id="ARBA00022900"/>
    </source>
</evidence>
<accession>A0A0R3PZT5</accession>
<dbReference type="STRING" id="334426.A0A0R3PZT5"/>
<feature type="signal peptide" evidence="4">
    <location>
        <begin position="1"/>
        <end position="19"/>
    </location>
</feature>
<keyword evidence="4" id="KW-0732">Signal</keyword>
<dbReference type="Proteomes" id="UP000267027">
    <property type="component" value="Unassembled WGS sequence"/>
</dbReference>
<dbReference type="OrthoDB" id="5912264at2759"/>
<feature type="domain" description="TIL" evidence="5">
    <location>
        <begin position="28"/>
        <end position="77"/>
    </location>
</feature>
<dbReference type="EMBL" id="UYYA01004900">
    <property type="protein sequence ID" value="VDM63701.1"/>
    <property type="molecule type" value="Genomic_DNA"/>
</dbReference>
<evidence type="ECO:0000256" key="3">
    <source>
        <dbReference type="ARBA" id="ARBA00023157"/>
    </source>
</evidence>
<dbReference type="GO" id="GO:0004867">
    <property type="term" value="F:serine-type endopeptidase inhibitor activity"/>
    <property type="evidence" value="ECO:0007669"/>
    <property type="project" value="UniProtKB-KW"/>
</dbReference>
<dbReference type="OMA" id="CKHINST"/>
<evidence type="ECO:0000256" key="1">
    <source>
        <dbReference type="ARBA" id="ARBA00022690"/>
    </source>
</evidence>
<evidence type="ECO:0000256" key="4">
    <source>
        <dbReference type="SAM" id="SignalP"/>
    </source>
</evidence>
<evidence type="ECO:0000259" key="5">
    <source>
        <dbReference type="Pfam" id="PF01826"/>
    </source>
</evidence>